<dbReference type="Proteomes" id="UP000479000">
    <property type="component" value="Unassembled WGS sequence"/>
</dbReference>
<evidence type="ECO:0000313" key="1">
    <source>
        <dbReference type="EMBL" id="CAA9994829.1"/>
    </source>
</evidence>
<keyword evidence="2" id="KW-1185">Reference proteome</keyword>
<evidence type="ECO:0000313" key="2">
    <source>
        <dbReference type="Proteomes" id="UP000479000"/>
    </source>
</evidence>
<sequence length="54" mass="6309">PLEILRWKLIRTKFSAPSSTPRTFQMLRDLEADLSHSYHGLQGEASFKLAWHQL</sequence>
<feature type="non-terminal residue" evidence="1">
    <location>
        <position position="1"/>
    </location>
</feature>
<name>A0A6H5FY52_9HEMI</name>
<gene>
    <name evidence="1" type="ORF">NTEN_LOCUS1645</name>
</gene>
<dbReference type="EMBL" id="CADCXU010002670">
    <property type="protein sequence ID" value="CAA9994829.1"/>
    <property type="molecule type" value="Genomic_DNA"/>
</dbReference>
<proteinExistence type="predicted"/>
<organism evidence="1 2">
    <name type="scientific">Nesidiocoris tenuis</name>
    <dbReference type="NCBI Taxonomy" id="355587"/>
    <lineage>
        <taxon>Eukaryota</taxon>
        <taxon>Metazoa</taxon>
        <taxon>Ecdysozoa</taxon>
        <taxon>Arthropoda</taxon>
        <taxon>Hexapoda</taxon>
        <taxon>Insecta</taxon>
        <taxon>Pterygota</taxon>
        <taxon>Neoptera</taxon>
        <taxon>Paraneoptera</taxon>
        <taxon>Hemiptera</taxon>
        <taxon>Heteroptera</taxon>
        <taxon>Panheteroptera</taxon>
        <taxon>Cimicomorpha</taxon>
        <taxon>Miridae</taxon>
        <taxon>Dicyphina</taxon>
        <taxon>Nesidiocoris</taxon>
    </lineage>
</organism>
<reference evidence="1 2" key="1">
    <citation type="submission" date="2020-02" db="EMBL/GenBank/DDBJ databases">
        <authorList>
            <person name="Ferguson B K."/>
        </authorList>
    </citation>
    <scope>NUCLEOTIDE SEQUENCE [LARGE SCALE GENOMIC DNA]</scope>
</reference>
<dbReference type="AlphaFoldDB" id="A0A6H5FY52"/>
<protein>
    <submittedName>
        <fullName evidence="1">Uncharacterized protein</fullName>
    </submittedName>
</protein>
<accession>A0A6H5FY52</accession>